<name>A0A0V0RES9_9BILA</name>
<evidence type="ECO:0000313" key="1">
    <source>
        <dbReference type="EMBL" id="KRX13011.1"/>
    </source>
</evidence>
<protein>
    <submittedName>
        <fullName evidence="1">Uncharacterized protein</fullName>
    </submittedName>
</protein>
<dbReference type="Proteomes" id="UP000054630">
    <property type="component" value="Unassembled WGS sequence"/>
</dbReference>
<sequence length="344" mass="39158">MVAALDGGKEEIIKIIRNVVVNATVDGPERDASGLIKSILDLEKSVQHTLVLIIQVLEFEGDNNGVLEAECKSAVLLCLCIVNRWKSSHSLYLARDEMAAEYDELLRQVEHFQMMDFLDNAIQLCENSDDAEKMRRLLDEVDVLWCHVAEADAVGDYVVTLEKISIKALDNSNKLKLSRKLHGFKVRDRVFGSEKAESLKLEKEKQLIADRLAVLDQEHDRTLGERIQDSSCVEELRKRLQARWMWKSSPRAEIDVDIESKIALIGEPISHENQTHVVQVGVFECSFYNLIFCKFIYDLNVAVKMNANDSNYTVGENEAMIEDLKVNKHPILLCNFAYHQDPVL</sequence>
<organism evidence="1 2">
    <name type="scientific">Trichinella nelsoni</name>
    <dbReference type="NCBI Taxonomy" id="6336"/>
    <lineage>
        <taxon>Eukaryota</taxon>
        <taxon>Metazoa</taxon>
        <taxon>Ecdysozoa</taxon>
        <taxon>Nematoda</taxon>
        <taxon>Enoplea</taxon>
        <taxon>Dorylaimia</taxon>
        <taxon>Trichinellida</taxon>
        <taxon>Trichinellidae</taxon>
        <taxon>Trichinella</taxon>
    </lineage>
</organism>
<gene>
    <name evidence="1" type="ORF">T07_2938</name>
</gene>
<dbReference type="AlphaFoldDB" id="A0A0V0RES9"/>
<comment type="caution">
    <text evidence="1">The sequence shown here is derived from an EMBL/GenBank/DDBJ whole genome shotgun (WGS) entry which is preliminary data.</text>
</comment>
<dbReference type="EMBL" id="JYDL01000232">
    <property type="protein sequence ID" value="KRX13011.1"/>
    <property type="molecule type" value="Genomic_DNA"/>
</dbReference>
<proteinExistence type="predicted"/>
<accession>A0A0V0RES9</accession>
<dbReference type="OrthoDB" id="5933800at2759"/>
<keyword evidence="2" id="KW-1185">Reference proteome</keyword>
<reference evidence="1 2" key="1">
    <citation type="submission" date="2015-01" db="EMBL/GenBank/DDBJ databases">
        <title>Evolution of Trichinella species and genotypes.</title>
        <authorList>
            <person name="Korhonen P.K."/>
            <person name="Edoardo P."/>
            <person name="Giuseppe L.R."/>
            <person name="Gasser R.B."/>
        </authorList>
    </citation>
    <scope>NUCLEOTIDE SEQUENCE [LARGE SCALE GENOMIC DNA]</scope>
    <source>
        <strain evidence="1">ISS37</strain>
    </source>
</reference>
<evidence type="ECO:0000313" key="2">
    <source>
        <dbReference type="Proteomes" id="UP000054630"/>
    </source>
</evidence>